<dbReference type="Proteomes" id="UP000007015">
    <property type="component" value="Chromosome 3"/>
</dbReference>
<dbReference type="STRING" id="39946.A2XJX8"/>
<dbReference type="AlphaFoldDB" id="A2XJX8"/>
<gene>
    <name evidence="2" type="ORF">OsI_12744</name>
</gene>
<dbReference type="Pfam" id="PF13966">
    <property type="entry name" value="zf-RVT"/>
    <property type="match status" value="1"/>
</dbReference>
<organism evidence="2 3">
    <name type="scientific">Oryza sativa subsp. indica</name>
    <name type="common">Rice</name>
    <dbReference type="NCBI Taxonomy" id="39946"/>
    <lineage>
        <taxon>Eukaryota</taxon>
        <taxon>Viridiplantae</taxon>
        <taxon>Streptophyta</taxon>
        <taxon>Embryophyta</taxon>
        <taxon>Tracheophyta</taxon>
        <taxon>Spermatophyta</taxon>
        <taxon>Magnoliopsida</taxon>
        <taxon>Liliopsida</taxon>
        <taxon>Poales</taxon>
        <taxon>Poaceae</taxon>
        <taxon>BOP clade</taxon>
        <taxon>Oryzoideae</taxon>
        <taxon>Oryzeae</taxon>
        <taxon>Oryzinae</taxon>
        <taxon>Oryza</taxon>
        <taxon>Oryza sativa</taxon>
    </lineage>
</organism>
<evidence type="ECO:0000313" key="3">
    <source>
        <dbReference type="Proteomes" id="UP000007015"/>
    </source>
</evidence>
<dbReference type="HOGENOM" id="CLU_110015_0_0_1"/>
<reference evidence="2 3" key="1">
    <citation type="journal article" date="2005" name="PLoS Biol.">
        <title>The genomes of Oryza sativa: a history of duplications.</title>
        <authorList>
            <person name="Yu J."/>
            <person name="Wang J."/>
            <person name="Lin W."/>
            <person name="Li S."/>
            <person name="Li H."/>
            <person name="Zhou J."/>
            <person name="Ni P."/>
            <person name="Dong W."/>
            <person name="Hu S."/>
            <person name="Zeng C."/>
            <person name="Zhang J."/>
            <person name="Zhang Y."/>
            <person name="Li R."/>
            <person name="Xu Z."/>
            <person name="Li S."/>
            <person name="Li X."/>
            <person name="Zheng H."/>
            <person name="Cong L."/>
            <person name="Lin L."/>
            <person name="Yin J."/>
            <person name="Geng J."/>
            <person name="Li G."/>
            <person name="Shi J."/>
            <person name="Liu J."/>
            <person name="Lv H."/>
            <person name="Li J."/>
            <person name="Wang J."/>
            <person name="Deng Y."/>
            <person name="Ran L."/>
            <person name="Shi X."/>
            <person name="Wang X."/>
            <person name="Wu Q."/>
            <person name="Li C."/>
            <person name="Ren X."/>
            <person name="Wang J."/>
            <person name="Wang X."/>
            <person name="Li D."/>
            <person name="Liu D."/>
            <person name="Zhang X."/>
            <person name="Ji Z."/>
            <person name="Zhao W."/>
            <person name="Sun Y."/>
            <person name="Zhang Z."/>
            <person name="Bao J."/>
            <person name="Han Y."/>
            <person name="Dong L."/>
            <person name="Ji J."/>
            <person name="Chen P."/>
            <person name="Wu S."/>
            <person name="Liu J."/>
            <person name="Xiao Y."/>
            <person name="Bu D."/>
            <person name="Tan J."/>
            <person name="Yang L."/>
            <person name="Ye C."/>
            <person name="Zhang J."/>
            <person name="Xu J."/>
            <person name="Zhou Y."/>
            <person name="Yu Y."/>
            <person name="Zhang B."/>
            <person name="Zhuang S."/>
            <person name="Wei H."/>
            <person name="Liu B."/>
            <person name="Lei M."/>
            <person name="Yu H."/>
            <person name="Li Y."/>
            <person name="Xu H."/>
            <person name="Wei S."/>
            <person name="He X."/>
            <person name="Fang L."/>
            <person name="Zhang Z."/>
            <person name="Zhang Y."/>
            <person name="Huang X."/>
            <person name="Su Z."/>
            <person name="Tong W."/>
            <person name="Li J."/>
            <person name="Tong Z."/>
            <person name="Li S."/>
            <person name="Ye J."/>
            <person name="Wang L."/>
            <person name="Fang L."/>
            <person name="Lei T."/>
            <person name="Chen C."/>
            <person name="Chen H."/>
            <person name="Xu Z."/>
            <person name="Li H."/>
            <person name="Huang H."/>
            <person name="Zhang F."/>
            <person name="Xu H."/>
            <person name="Li N."/>
            <person name="Zhao C."/>
            <person name="Li S."/>
            <person name="Dong L."/>
            <person name="Huang Y."/>
            <person name="Li L."/>
            <person name="Xi Y."/>
            <person name="Qi Q."/>
            <person name="Li W."/>
            <person name="Zhang B."/>
            <person name="Hu W."/>
            <person name="Zhang Y."/>
            <person name="Tian X."/>
            <person name="Jiao Y."/>
            <person name="Liang X."/>
            <person name="Jin J."/>
            <person name="Gao L."/>
            <person name="Zheng W."/>
            <person name="Hao B."/>
            <person name="Liu S."/>
            <person name="Wang W."/>
            <person name="Yuan L."/>
            <person name="Cao M."/>
            <person name="McDermott J."/>
            <person name="Samudrala R."/>
            <person name="Wang J."/>
            <person name="Wong G.K."/>
            <person name="Yang H."/>
        </authorList>
    </citation>
    <scope>NUCLEOTIDE SEQUENCE [LARGE SCALE GENOMIC DNA]</scope>
    <source>
        <strain evidence="3">cv. 93-11</strain>
    </source>
</reference>
<proteinExistence type="predicted"/>
<dbReference type="Gramene" id="BGIOSGA010181-TA">
    <property type="protein sequence ID" value="BGIOSGA010181-PA"/>
    <property type="gene ID" value="BGIOSGA010181"/>
</dbReference>
<dbReference type="OMA" id="FMATEIC"/>
<dbReference type="InterPro" id="IPR026960">
    <property type="entry name" value="RVT-Znf"/>
</dbReference>
<dbReference type="EMBL" id="CM000128">
    <property type="protein sequence ID" value="EAY91138.1"/>
    <property type="molecule type" value="Genomic_DNA"/>
</dbReference>
<feature type="domain" description="Reverse transcriptase zinc-binding" evidence="1">
    <location>
        <begin position="81"/>
        <end position="143"/>
    </location>
</feature>
<sequence length="144" mass="16634">MFWTSNWLGKGCIARQWPILLYTYVSRSNLTVAQALVQHTLSNEAIGEFFHIWDEVQRLSLTSEADRIKWKLTGDGSFPAVSSAYEHFFMATEICPLGELVRHSRAPSRVRFFVWLALQGKCLTADNLQKQNWPNDELCPLCRR</sequence>
<evidence type="ECO:0000259" key="1">
    <source>
        <dbReference type="Pfam" id="PF13966"/>
    </source>
</evidence>
<name>A2XJX8_ORYSI</name>
<keyword evidence="3" id="KW-1185">Reference proteome</keyword>
<protein>
    <recommendedName>
        <fullName evidence="1">Reverse transcriptase zinc-binding domain-containing protein</fullName>
    </recommendedName>
</protein>
<evidence type="ECO:0000313" key="2">
    <source>
        <dbReference type="EMBL" id="EAY91138.1"/>
    </source>
</evidence>
<accession>A2XJX8</accession>